<evidence type="ECO:0000256" key="6">
    <source>
        <dbReference type="ARBA" id="ARBA00023163"/>
    </source>
</evidence>
<evidence type="ECO:0000313" key="11">
    <source>
        <dbReference type="EnsemblMetazoa" id="XP_019763802.1"/>
    </source>
</evidence>
<evidence type="ECO:0000256" key="8">
    <source>
        <dbReference type="ARBA" id="ARBA00037382"/>
    </source>
</evidence>
<evidence type="ECO:0000259" key="10">
    <source>
        <dbReference type="PROSITE" id="PS50097"/>
    </source>
</evidence>
<dbReference type="EnsemblMetazoa" id="XM_019908242.1">
    <property type="protein sequence ID" value="XP_019763801.1"/>
    <property type="gene ID" value="LOC109540073"/>
</dbReference>
<dbReference type="AlphaFoldDB" id="A0AAR5PS90"/>
<dbReference type="EnsemblMetazoa" id="XM_019908243.1">
    <property type="protein sequence ID" value="XP_019763802.1"/>
    <property type="gene ID" value="LOC109540073"/>
</dbReference>
<feature type="region of interest" description="Disordered" evidence="9">
    <location>
        <begin position="66"/>
        <end position="103"/>
    </location>
</feature>
<feature type="region of interest" description="Disordered" evidence="9">
    <location>
        <begin position="463"/>
        <end position="494"/>
    </location>
</feature>
<keyword evidence="12" id="KW-1185">Reference proteome</keyword>
<feature type="region of interest" description="Disordered" evidence="9">
    <location>
        <begin position="676"/>
        <end position="711"/>
    </location>
</feature>
<dbReference type="InterPro" id="IPR011333">
    <property type="entry name" value="SKP1/BTB/POZ_sf"/>
</dbReference>
<keyword evidence="5" id="KW-0805">Transcription regulation</keyword>
<evidence type="ECO:0000256" key="4">
    <source>
        <dbReference type="ARBA" id="ARBA00022902"/>
    </source>
</evidence>
<dbReference type="PANTHER" id="PTHR23110">
    <property type="entry name" value="BTB DOMAIN TRANSCRIPTION FACTOR"/>
    <property type="match status" value="1"/>
</dbReference>
<feature type="compositionally biased region" description="Polar residues" evidence="9">
    <location>
        <begin position="277"/>
        <end position="300"/>
    </location>
</feature>
<dbReference type="Pfam" id="PF00651">
    <property type="entry name" value="BTB"/>
    <property type="match status" value="1"/>
</dbReference>
<feature type="domain" description="BTB" evidence="10">
    <location>
        <begin position="192"/>
        <end position="257"/>
    </location>
</feature>
<evidence type="ECO:0000256" key="7">
    <source>
        <dbReference type="ARBA" id="ARBA00023242"/>
    </source>
</evidence>
<comment type="function">
    <text evidence="8">Putative transcription factor required for axon growth and guidance in the central and peripheral nervous systems. Repels CNS axons away from the midline by promoting the expression of the midline repellent sli and its receptor robo.</text>
</comment>
<feature type="compositionally biased region" description="Basic and acidic residues" evidence="9">
    <location>
        <begin position="304"/>
        <end position="331"/>
    </location>
</feature>
<dbReference type="GO" id="GO:0007464">
    <property type="term" value="P:R3/R4 cell fate commitment"/>
    <property type="evidence" value="ECO:0007669"/>
    <property type="project" value="UniProtKB-ARBA"/>
</dbReference>
<dbReference type="GO" id="GO:0006357">
    <property type="term" value="P:regulation of transcription by RNA polymerase II"/>
    <property type="evidence" value="ECO:0007669"/>
    <property type="project" value="TreeGrafter"/>
</dbReference>
<name>A0AAR5PS90_DENPD</name>
<dbReference type="GO" id="GO:0048813">
    <property type="term" value="P:dendrite morphogenesis"/>
    <property type="evidence" value="ECO:0007669"/>
    <property type="project" value="UniProtKB-ARBA"/>
</dbReference>
<dbReference type="GO" id="GO:0045476">
    <property type="term" value="P:nurse cell apoptotic process"/>
    <property type="evidence" value="ECO:0007669"/>
    <property type="project" value="UniProtKB-ARBA"/>
</dbReference>
<accession>A0AAR5PS90</accession>
<reference evidence="11" key="2">
    <citation type="submission" date="2024-08" db="UniProtKB">
        <authorList>
            <consortium name="EnsemblMetazoa"/>
        </authorList>
    </citation>
    <scope>IDENTIFICATION</scope>
</reference>
<keyword evidence="4" id="KW-0524">Neurogenesis</keyword>
<dbReference type="CDD" id="cd18315">
    <property type="entry name" value="BTB_POZ_BAB-like"/>
    <property type="match status" value="1"/>
</dbReference>
<dbReference type="GO" id="GO:0007526">
    <property type="term" value="P:larval somatic muscle development"/>
    <property type="evidence" value="ECO:0007669"/>
    <property type="project" value="UniProtKB-ARBA"/>
</dbReference>
<dbReference type="GO" id="GO:0016199">
    <property type="term" value="P:axon midline choice point recognition"/>
    <property type="evidence" value="ECO:0007669"/>
    <property type="project" value="UniProtKB-ARBA"/>
</dbReference>
<dbReference type="GO" id="GO:0035167">
    <property type="term" value="P:larval lymph gland hemopoiesis"/>
    <property type="evidence" value="ECO:0007669"/>
    <property type="project" value="UniProtKB-ARBA"/>
</dbReference>
<reference evidence="12" key="1">
    <citation type="journal article" date="2013" name="Genome Biol.">
        <title>Draft genome of the mountain pine beetle, Dendroctonus ponderosae Hopkins, a major forest pest.</title>
        <authorList>
            <person name="Keeling C.I."/>
            <person name="Yuen M.M."/>
            <person name="Liao N.Y."/>
            <person name="Docking T.R."/>
            <person name="Chan S.K."/>
            <person name="Taylor G.A."/>
            <person name="Palmquist D.L."/>
            <person name="Jackman S.D."/>
            <person name="Nguyen A."/>
            <person name="Li M."/>
            <person name="Henderson H."/>
            <person name="Janes J.K."/>
            <person name="Zhao Y."/>
            <person name="Pandoh P."/>
            <person name="Moore R."/>
            <person name="Sperling F.A."/>
            <person name="Huber D.P."/>
            <person name="Birol I."/>
            <person name="Jones S.J."/>
            <person name="Bohlmann J."/>
        </authorList>
    </citation>
    <scope>NUCLEOTIDE SEQUENCE</scope>
</reference>
<organism evidence="11 12">
    <name type="scientific">Dendroctonus ponderosae</name>
    <name type="common">Mountain pine beetle</name>
    <dbReference type="NCBI Taxonomy" id="77166"/>
    <lineage>
        <taxon>Eukaryota</taxon>
        <taxon>Metazoa</taxon>
        <taxon>Ecdysozoa</taxon>
        <taxon>Arthropoda</taxon>
        <taxon>Hexapoda</taxon>
        <taxon>Insecta</taxon>
        <taxon>Pterygota</taxon>
        <taxon>Neoptera</taxon>
        <taxon>Endopterygota</taxon>
        <taxon>Coleoptera</taxon>
        <taxon>Polyphaga</taxon>
        <taxon>Cucujiformia</taxon>
        <taxon>Curculionidae</taxon>
        <taxon>Scolytinae</taxon>
        <taxon>Dendroctonus</taxon>
    </lineage>
</organism>
<evidence type="ECO:0000256" key="9">
    <source>
        <dbReference type="SAM" id="MobiDB-lite"/>
    </source>
</evidence>
<feature type="region of interest" description="Disordered" evidence="9">
    <location>
        <begin position="375"/>
        <end position="421"/>
    </location>
</feature>
<feature type="compositionally biased region" description="Polar residues" evidence="9">
    <location>
        <begin position="82"/>
        <end position="92"/>
    </location>
</feature>
<dbReference type="GO" id="GO:0005634">
    <property type="term" value="C:nucleus"/>
    <property type="evidence" value="ECO:0007669"/>
    <property type="project" value="UniProtKB-SubCell"/>
</dbReference>
<dbReference type="Proteomes" id="UP000019118">
    <property type="component" value="Unassembled WGS sequence"/>
</dbReference>
<evidence type="ECO:0000256" key="3">
    <source>
        <dbReference type="ARBA" id="ARBA00022782"/>
    </source>
</evidence>
<feature type="compositionally biased region" description="Basic and acidic residues" evidence="9">
    <location>
        <begin position="676"/>
        <end position="686"/>
    </location>
</feature>
<evidence type="ECO:0000313" key="12">
    <source>
        <dbReference type="Proteomes" id="UP000019118"/>
    </source>
</evidence>
<keyword evidence="6" id="KW-0804">Transcription</keyword>
<feature type="region of interest" description="Disordered" evidence="9">
    <location>
        <begin position="276"/>
        <end position="352"/>
    </location>
</feature>
<dbReference type="EnsemblMetazoa" id="XM_019908244.1">
    <property type="protein sequence ID" value="XP_019763803.1"/>
    <property type="gene ID" value="LOC109540073"/>
</dbReference>
<keyword evidence="3" id="KW-0221">Differentiation</keyword>
<protein>
    <recommendedName>
        <fullName evidence="10">BTB domain-containing protein</fullName>
    </recommendedName>
</protein>
<dbReference type="InterPro" id="IPR051095">
    <property type="entry name" value="Dros_DevTransReg"/>
</dbReference>
<keyword evidence="7" id="KW-0539">Nucleus</keyword>
<feature type="region of interest" description="Disordered" evidence="9">
    <location>
        <begin position="1"/>
        <end position="20"/>
    </location>
</feature>
<comment type="subcellular location">
    <subcellularLocation>
        <location evidence="1">Nucleus</location>
    </subcellularLocation>
</comment>
<dbReference type="GO" id="GO:0008406">
    <property type="term" value="P:gonad development"/>
    <property type="evidence" value="ECO:0007669"/>
    <property type="project" value="UniProtKB-ARBA"/>
</dbReference>
<evidence type="ECO:0000256" key="5">
    <source>
        <dbReference type="ARBA" id="ARBA00023015"/>
    </source>
</evidence>
<keyword evidence="2" id="KW-0217">Developmental protein</keyword>
<dbReference type="GeneID" id="109540073"/>
<dbReference type="SUPFAM" id="SSF54695">
    <property type="entry name" value="POZ domain"/>
    <property type="match status" value="1"/>
</dbReference>
<evidence type="ECO:0000256" key="1">
    <source>
        <dbReference type="ARBA" id="ARBA00004123"/>
    </source>
</evidence>
<dbReference type="PANTHER" id="PTHR23110:SF111">
    <property type="entry name" value="LONGITUDINALS LACKING PROTEIN, ISOFORMS F_I_K_T"/>
    <property type="match status" value="1"/>
</dbReference>
<dbReference type="Gene3D" id="3.30.710.10">
    <property type="entry name" value="Potassium Channel Kv1.1, Chain A"/>
    <property type="match status" value="1"/>
</dbReference>
<sequence length="1014" mass="112182">MRTKKARNRNVPNPVARGFPSFYEPSFKKTVILFAEQKNNQEAHKRYGIADETIRRWRRQKKEILGQADQSIRRSQRRHGNFQDSAQSVQSKSQDDAAEGSATHDLDSMPLQQRLSQSFNQEPFAAQPDQESVLQSLALSPTKLKVTRQGKSSTQPLTSQVPPPQEVCLKWNTHHINMQSAFPTLLTKGQYVDATLVAEGRTLKCHKMILSSCSPYFEEVMNGIGPLEHPVLFINWPYWVLEALCAFMYAGEVNIKENQLSDLLNAATSLKIKGLATPSQSNDSGTQPIKQEVRSSTPTAASEKAVKEENDEEIKLAKHELKSKKKEDKRTKNASQPAKAKPPEAPLLKLPPRLSAATKTVASVVKPLAKPLPKPVTTRGALMARRAEPGRKAEKSKPEGPGLKEKDKDKTRPVLRKGNINDPLDLLQPVYEEIAKVPLPRQAAAILRNTKEKAGVSIRKTVGRRMKKRKHDLLDRDESPPPDLQSLKGTRSRPQAKVPKFFHSHFDDSLKDPAEATIVREPHTDQNDPLIGVEVQEIKAEPLDVDDNALELEESSLATYMLAAHEMGLEGEEIIGNYDSPLVNIKREPIKSGLSKKELHPSPVIVDVHTVSEGDGGLLTIKKEKVEIVDIAKISARIESETFISTPAFHSGLGMPKPSQIIISHVQSMAEENLPHLQEKQSHPNEAESLAPDPGLPCEPDPLDLHESPVIPNSTNYCPSTACKPTADNSDGQPEFVVLQNHQHSNFESGSLGSLEGHLELVNLSESSRIEPIAEEKTVEPSAAIEALDSTEEAVVEPNLPSKLHVGPLQACEEPTALTEPPLEEWADQQPPMEPMVISQNSESCELLAQSNCSAVDDAVSPESVEKIDKIEAELEECLASTSDLAPDKPMSFEDNEDFSKDIETFITKNNYLDYDFVTDVSMEGKNDCQTEIPDEQQVPASKPEEEAKPETFQNEDRINSMGNSEDFPGCAEDAQQFLADLDSDIIMDSVTGQRQPEKTLEMIVNDLNESLGE</sequence>
<dbReference type="InterPro" id="IPR000210">
    <property type="entry name" value="BTB/POZ_dom"/>
</dbReference>
<feature type="compositionally biased region" description="Basic and acidic residues" evidence="9">
    <location>
        <begin position="943"/>
        <end position="959"/>
    </location>
</feature>
<dbReference type="KEGG" id="dpa:109540073"/>
<dbReference type="PROSITE" id="PS50097">
    <property type="entry name" value="BTB"/>
    <property type="match status" value="1"/>
</dbReference>
<feature type="compositionally biased region" description="Basic and acidic residues" evidence="9">
    <location>
        <begin position="385"/>
        <end position="412"/>
    </location>
</feature>
<dbReference type="SMART" id="SM00225">
    <property type="entry name" value="BTB"/>
    <property type="match status" value="1"/>
</dbReference>
<proteinExistence type="predicted"/>
<feature type="region of interest" description="Disordered" evidence="9">
    <location>
        <begin position="926"/>
        <end position="973"/>
    </location>
</feature>
<dbReference type="GO" id="GO:0045467">
    <property type="term" value="P:R7 cell development"/>
    <property type="evidence" value="ECO:0007669"/>
    <property type="project" value="UniProtKB-ARBA"/>
</dbReference>
<evidence type="ECO:0000256" key="2">
    <source>
        <dbReference type="ARBA" id="ARBA00022473"/>
    </source>
</evidence>